<organism evidence="3 4">
    <name type="scientific">Cirrhinus molitorella</name>
    <name type="common">mud carp</name>
    <dbReference type="NCBI Taxonomy" id="172907"/>
    <lineage>
        <taxon>Eukaryota</taxon>
        <taxon>Metazoa</taxon>
        <taxon>Chordata</taxon>
        <taxon>Craniata</taxon>
        <taxon>Vertebrata</taxon>
        <taxon>Euteleostomi</taxon>
        <taxon>Actinopterygii</taxon>
        <taxon>Neopterygii</taxon>
        <taxon>Teleostei</taxon>
        <taxon>Ostariophysi</taxon>
        <taxon>Cypriniformes</taxon>
        <taxon>Cyprinidae</taxon>
        <taxon>Labeoninae</taxon>
        <taxon>Labeonini</taxon>
        <taxon>Cirrhinus</taxon>
    </lineage>
</organism>
<evidence type="ECO:0000313" key="3">
    <source>
        <dbReference type="EMBL" id="KAL1252302.1"/>
    </source>
</evidence>
<dbReference type="InterPro" id="IPR001604">
    <property type="entry name" value="Endo_G_ENPP1-like_dom"/>
</dbReference>
<dbReference type="InterPro" id="IPR044929">
    <property type="entry name" value="DNA/RNA_non-sp_Endonuclease_sf"/>
</dbReference>
<dbReference type="InterPro" id="IPR020821">
    <property type="entry name" value="ENPP1-3/EXOG-like_nuc-like"/>
</dbReference>
<evidence type="ECO:0008006" key="5">
    <source>
        <dbReference type="Google" id="ProtNLM"/>
    </source>
</evidence>
<evidence type="ECO:0000313" key="4">
    <source>
        <dbReference type="Proteomes" id="UP001558613"/>
    </source>
</evidence>
<sequence>MLEKDCNVEILKDTQALSSDYAYTGYDRGHLYPNSFQCGTKCEATFTLTNAAPMDACFNRIHWKIWEGYLKTFLKSKLISDPATVYIVTGTVPGEEKIPQEETCEDIQNIKRVTVPSHIWTAVCYKHATDDRKSFSFGYIGKNQPEFNILLMSVSDINVQLGQLYGSSTPTVQIFSDDCFSDKQASEEANNHFFNLIKLPVHQRFLMPKDVQSNLFTLQNVISSDDASLSAKKPKITELSANLDFDSSSSFFTSVETLKKESRSACLLIAPKKRRTSEQRDFRKRDVSEGSGSFECRLVPEKSVDKTAADGSPCTHSEDNGDTCTCTTPEGQSKPCCSTPCLYQNQLKGYRCYSGTRLIVCSPQYSLIAIEGKRCRDDHPCATYGEDYYWCYTDESWEYCSPPLWGSRTKDGKSCRSDYACAKYNKDEPWCYTDNVGSWNYCCTSDDCFSAVEYKTCKPDHPCGYHGNYYMWCYTTDGSWDYCCKNCD</sequence>
<name>A0ABR3LHE3_9TELE</name>
<comment type="caution">
    <text evidence="3">The sequence shown here is derived from an EMBL/GenBank/DDBJ whole genome shotgun (WGS) entry which is preliminary data.</text>
</comment>
<dbReference type="SUPFAM" id="SSF54060">
    <property type="entry name" value="His-Me finger endonucleases"/>
    <property type="match status" value="1"/>
</dbReference>
<keyword evidence="4" id="KW-1185">Reference proteome</keyword>
<gene>
    <name evidence="3" type="ORF">QQF64_020098</name>
</gene>
<feature type="domain" description="DNA/RNA non-specific endonuclease/pyrophosphatase/phosphodiesterase" evidence="2">
    <location>
        <begin position="1"/>
        <end position="172"/>
    </location>
</feature>
<reference evidence="3 4" key="1">
    <citation type="submission" date="2023-09" db="EMBL/GenBank/DDBJ databases">
        <authorList>
            <person name="Wang M."/>
        </authorList>
    </citation>
    <scope>NUCLEOTIDE SEQUENCE [LARGE SCALE GENOMIC DNA]</scope>
    <source>
        <strain evidence="3">GT-2023</strain>
        <tissue evidence="3">Liver</tissue>
    </source>
</reference>
<dbReference type="InterPro" id="IPR039015">
    <property type="entry name" value="ENDOD1"/>
</dbReference>
<dbReference type="Gene3D" id="3.40.570.10">
    <property type="entry name" value="Extracellular Endonuclease, subunit A"/>
    <property type="match status" value="1"/>
</dbReference>
<dbReference type="InterPro" id="IPR044925">
    <property type="entry name" value="His-Me_finger_sf"/>
</dbReference>
<dbReference type="Pfam" id="PF01223">
    <property type="entry name" value="Endonuclease_NS"/>
    <property type="match status" value="1"/>
</dbReference>
<dbReference type="PANTHER" id="PTHR21472">
    <property type="entry name" value="ENDONUCLEASE DOMAIN-CONTAINING 1 PROTEIN ENDOD1"/>
    <property type="match status" value="1"/>
</dbReference>
<evidence type="ECO:0000259" key="1">
    <source>
        <dbReference type="SMART" id="SM00477"/>
    </source>
</evidence>
<dbReference type="PANTHER" id="PTHR21472:SF21">
    <property type="entry name" value="ENDONUCLEASE DOMAIN-CONTAINING 1 PROTEIN-LIKE-RELATED"/>
    <property type="match status" value="1"/>
</dbReference>
<accession>A0ABR3LHE3</accession>
<dbReference type="SMART" id="SM00892">
    <property type="entry name" value="Endonuclease_NS"/>
    <property type="match status" value="1"/>
</dbReference>
<dbReference type="SMART" id="SM00477">
    <property type="entry name" value="NUC"/>
    <property type="match status" value="1"/>
</dbReference>
<dbReference type="EMBL" id="JAYMGO010000022">
    <property type="protein sequence ID" value="KAL1252302.1"/>
    <property type="molecule type" value="Genomic_DNA"/>
</dbReference>
<evidence type="ECO:0000259" key="2">
    <source>
        <dbReference type="SMART" id="SM00892"/>
    </source>
</evidence>
<protein>
    <recommendedName>
        <fullName evidence="5">Endonuclease domain-containing 1 protein</fullName>
    </recommendedName>
</protein>
<dbReference type="Proteomes" id="UP001558613">
    <property type="component" value="Unassembled WGS sequence"/>
</dbReference>
<feature type="domain" description="ENPP1-3/EXOG-like endonuclease/phosphodiesterase" evidence="1">
    <location>
        <begin position="1"/>
        <end position="172"/>
    </location>
</feature>
<proteinExistence type="predicted"/>